<feature type="signal peptide" evidence="1">
    <location>
        <begin position="1"/>
        <end position="20"/>
    </location>
</feature>
<dbReference type="RefSeq" id="WP_151125122.1">
    <property type="nucleotide sequence ID" value="NZ_CP088082.1"/>
</dbReference>
<name>A0A643F8W0_IDEDE</name>
<reference evidence="2 3" key="1">
    <citation type="submission" date="2019-09" db="EMBL/GenBank/DDBJ databases">
        <title>Draft genome sequences of 48 bacterial type strains from the CCUG.</title>
        <authorList>
            <person name="Tunovic T."/>
            <person name="Pineiro-Iglesias B."/>
            <person name="Unosson C."/>
            <person name="Inganas E."/>
            <person name="Ohlen M."/>
            <person name="Cardew S."/>
            <person name="Jensie-Markopoulos S."/>
            <person name="Salva-Serra F."/>
            <person name="Jaen-Luchoro D."/>
            <person name="Karlsson R."/>
            <person name="Svensson-Stadler L."/>
            <person name="Chun J."/>
            <person name="Moore E."/>
        </authorList>
    </citation>
    <scope>NUCLEOTIDE SEQUENCE [LARGE SCALE GENOMIC DNA]</scope>
    <source>
        <strain evidence="2 3">CCUG 30977</strain>
    </source>
</reference>
<dbReference type="Gene3D" id="1.25.40.10">
    <property type="entry name" value="Tetratricopeptide repeat domain"/>
    <property type="match status" value="1"/>
</dbReference>
<keyword evidence="1" id="KW-0732">Signal</keyword>
<dbReference type="OrthoDB" id="8735072at2"/>
<protein>
    <submittedName>
        <fullName evidence="2">Sel1 repeat family protein</fullName>
    </submittedName>
</protein>
<sequence length="195" mass="20895">MNPPALLLALIAAASSATQASPTNTSCTPEAIAALEAAASKGDFRAQFWRGTQLEIGECGPKDLERANSLLRQSASQSFPPAVHVLGVILRREGKDTEAIKYFEQSAQLGYQAGFADIGFTYGQGDSPVRNAVLSYAWLTVAIAREANAPLRAYLESSRAKVARALPESDLAKAEYFAAGLREKFSSVPVWSDKQ</sequence>
<organism evidence="2 3">
    <name type="scientific">Ideonella dechloratans</name>
    <dbReference type="NCBI Taxonomy" id="36863"/>
    <lineage>
        <taxon>Bacteria</taxon>
        <taxon>Pseudomonadati</taxon>
        <taxon>Pseudomonadota</taxon>
        <taxon>Betaproteobacteria</taxon>
        <taxon>Burkholderiales</taxon>
        <taxon>Sphaerotilaceae</taxon>
        <taxon>Ideonella</taxon>
    </lineage>
</organism>
<dbReference type="Proteomes" id="UP000430120">
    <property type="component" value="Unassembled WGS sequence"/>
</dbReference>
<evidence type="ECO:0000313" key="3">
    <source>
        <dbReference type="Proteomes" id="UP000430120"/>
    </source>
</evidence>
<accession>A0A643F8W0</accession>
<evidence type="ECO:0000256" key="1">
    <source>
        <dbReference type="SAM" id="SignalP"/>
    </source>
</evidence>
<comment type="caution">
    <text evidence="2">The sequence shown here is derived from an EMBL/GenBank/DDBJ whole genome shotgun (WGS) entry which is preliminary data.</text>
</comment>
<proteinExistence type="predicted"/>
<evidence type="ECO:0000313" key="2">
    <source>
        <dbReference type="EMBL" id="KAB0577784.1"/>
    </source>
</evidence>
<dbReference type="AlphaFoldDB" id="A0A643F8W0"/>
<feature type="chain" id="PRO_5024978727" evidence="1">
    <location>
        <begin position="21"/>
        <end position="195"/>
    </location>
</feature>
<gene>
    <name evidence="2" type="ORF">F7Q92_16075</name>
</gene>
<keyword evidence="3" id="KW-1185">Reference proteome</keyword>
<dbReference type="InterPro" id="IPR011990">
    <property type="entry name" value="TPR-like_helical_dom_sf"/>
</dbReference>
<dbReference type="EMBL" id="VZPB01000044">
    <property type="protein sequence ID" value="KAB0577784.1"/>
    <property type="molecule type" value="Genomic_DNA"/>
</dbReference>
<dbReference type="SUPFAM" id="SSF81901">
    <property type="entry name" value="HCP-like"/>
    <property type="match status" value="1"/>
</dbReference>